<dbReference type="Gene3D" id="2.40.70.10">
    <property type="entry name" value="Acid Proteases"/>
    <property type="match status" value="1"/>
</dbReference>
<feature type="signal peptide" evidence="3">
    <location>
        <begin position="1"/>
        <end position="28"/>
    </location>
</feature>
<evidence type="ECO:0000256" key="2">
    <source>
        <dbReference type="SAM" id="Phobius"/>
    </source>
</evidence>
<protein>
    <recommendedName>
        <fullName evidence="4">Peptidase A1 domain-containing protein</fullName>
    </recommendedName>
</protein>
<feature type="domain" description="Peptidase A1" evidence="4">
    <location>
        <begin position="53"/>
        <end position="430"/>
    </location>
</feature>
<evidence type="ECO:0000313" key="6">
    <source>
        <dbReference type="Proteomes" id="UP001358417"/>
    </source>
</evidence>
<evidence type="ECO:0000313" key="5">
    <source>
        <dbReference type="EMBL" id="KAK5044574.1"/>
    </source>
</evidence>
<proteinExistence type="predicted"/>
<dbReference type="AlphaFoldDB" id="A0AAV9MVF1"/>
<feature type="region of interest" description="Disordered" evidence="1">
    <location>
        <begin position="474"/>
        <end position="494"/>
    </location>
</feature>
<keyword evidence="3" id="KW-0732">Signal</keyword>
<feature type="compositionally biased region" description="Polar residues" evidence="1">
    <location>
        <begin position="551"/>
        <end position="565"/>
    </location>
</feature>
<dbReference type="GeneID" id="89978854"/>
<keyword evidence="6" id="KW-1185">Reference proteome</keyword>
<feature type="region of interest" description="Disordered" evidence="1">
    <location>
        <begin position="528"/>
        <end position="617"/>
    </location>
</feature>
<dbReference type="InterPro" id="IPR033121">
    <property type="entry name" value="PEPTIDASE_A1"/>
</dbReference>
<keyword evidence="2" id="KW-0472">Membrane</keyword>
<name>A0AAV9MVF1_9EURO</name>
<dbReference type="EMBL" id="JAVRRD010000047">
    <property type="protein sequence ID" value="KAK5044574.1"/>
    <property type="molecule type" value="Genomic_DNA"/>
</dbReference>
<dbReference type="InterPro" id="IPR021109">
    <property type="entry name" value="Peptidase_aspartic_dom_sf"/>
</dbReference>
<evidence type="ECO:0000256" key="1">
    <source>
        <dbReference type="SAM" id="MobiDB-lite"/>
    </source>
</evidence>
<dbReference type="Proteomes" id="UP001358417">
    <property type="component" value="Unassembled WGS sequence"/>
</dbReference>
<feature type="chain" id="PRO_5043462992" description="Peptidase A1 domain-containing protein" evidence="3">
    <location>
        <begin position="29"/>
        <end position="617"/>
    </location>
</feature>
<evidence type="ECO:0000256" key="3">
    <source>
        <dbReference type="SAM" id="SignalP"/>
    </source>
</evidence>
<dbReference type="PROSITE" id="PS51767">
    <property type="entry name" value="PEPTIDASE_A1"/>
    <property type="match status" value="1"/>
</dbReference>
<feature type="compositionally biased region" description="Basic and acidic residues" evidence="1">
    <location>
        <begin position="604"/>
        <end position="617"/>
    </location>
</feature>
<feature type="transmembrane region" description="Helical" evidence="2">
    <location>
        <begin position="501"/>
        <end position="521"/>
    </location>
</feature>
<organism evidence="5 6">
    <name type="scientific">Exophiala bonariae</name>
    <dbReference type="NCBI Taxonomy" id="1690606"/>
    <lineage>
        <taxon>Eukaryota</taxon>
        <taxon>Fungi</taxon>
        <taxon>Dikarya</taxon>
        <taxon>Ascomycota</taxon>
        <taxon>Pezizomycotina</taxon>
        <taxon>Eurotiomycetes</taxon>
        <taxon>Chaetothyriomycetidae</taxon>
        <taxon>Chaetothyriales</taxon>
        <taxon>Herpotrichiellaceae</taxon>
        <taxon>Exophiala</taxon>
    </lineage>
</organism>
<dbReference type="Pfam" id="PF00026">
    <property type="entry name" value="Asp"/>
    <property type="match status" value="1"/>
</dbReference>
<feature type="compositionally biased region" description="Polar residues" evidence="1">
    <location>
        <begin position="475"/>
        <end position="488"/>
    </location>
</feature>
<sequence length="617" mass="66037">MYELWVPQKLARLVPALLLFICSAHVSAQNANADPWPIIYSTNNSIGPDGPWWFLSQATDFPDQILSVYPSLSQSSMIISKNTCTSQTADCPLPVQSGWTPSGAYANVNNGSLTQSPPLSPSEWNSNTATLLGQDGYAFYTQQRFTIHRNGDPNSPAFLDNLAILVSTNVTVGFPGGAKYTSDVGLFSLSGSTAKVSWANENKTTSTANQPLAVAYNDDHIPSRSFGLHIGSVEPQVEGSLVLGGYDSSRCITEPISTDGDAFSLVDISLNVSSGASAFLNSKTTEITGLFKVDGQPASPQGMLPDPGLPYLYLPKDTCDAIAAHLPVTYSSDFNLYLWDTKSVAYEQIVSSPHSLVFSFTGSDGAKGTINVPFALLNLTLTQPLASSPTAYFPCSPHEASQDVPYYLGRAFLQAAFVSYNYNTDKYFLAQAPGPDGLPKNIKRISSTDSTLASAVNPPTWDSTWASALKALESGTATGGSSPSNGTTVEAPADKGLSTGGIVGIVITVVAAAVAAVVFFVRRRKIQHKNRQNQSPPWGAPAWEQKPPPSNNLEMPTPATVQQPYDPNHAKGYYGYGQNGQQQPQHQTHFTEMPATQPVSELESDSRSRAVELGTER</sequence>
<evidence type="ECO:0000259" key="4">
    <source>
        <dbReference type="PROSITE" id="PS51767"/>
    </source>
</evidence>
<comment type="caution">
    <text evidence="5">The sequence shown here is derived from an EMBL/GenBank/DDBJ whole genome shotgun (WGS) entry which is preliminary data.</text>
</comment>
<dbReference type="RefSeq" id="XP_064700232.1">
    <property type="nucleotide sequence ID" value="XM_064854233.1"/>
</dbReference>
<gene>
    <name evidence="5" type="ORF">LTR84_010698</name>
</gene>
<keyword evidence="2" id="KW-1133">Transmembrane helix</keyword>
<reference evidence="5 6" key="1">
    <citation type="submission" date="2023-08" db="EMBL/GenBank/DDBJ databases">
        <title>Black Yeasts Isolated from many extreme environments.</title>
        <authorList>
            <person name="Coleine C."/>
            <person name="Stajich J.E."/>
            <person name="Selbmann L."/>
        </authorList>
    </citation>
    <scope>NUCLEOTIDE SEQUENCE [LARGE SCALE GENOMIC DNA]</scope>
    <source>
        <strain evidence="5 6">CCFEE 5792</strain>
    </source>
</reference>
<keyword evidence="2" id="KW-0812">Transmembrane</keyword>
<dbReference type="SUPFAM" id="SSF50630">
    <property type="entry name" value="Acid proteases"/>
    <property type="match status" value="1"/>
</dbReference>
<accession>A0AAV9MVF1</accession>